<dbReference type="EMBL" id="AYKW01000045">
    <property type="protein sequence ID" value="PIL26164.1"/>
    <property type="molecule type" value="Genomic_DNA"/>
</dbReference>
<gene>
    <name evidence="1" type="ORF">GSI_11919</name>
</gene>
<keyword evidence="2" id="KW-1185">Reference proteome</keyword>
<dbReference type="Proteomes" id="UP000230002">
    <property type="component" value="Unassembled WGS sequence"/>
</dbReference>
<evidence type="ECO:0000313" key="2">
    <source>
        <dbReference type="Proteomes" id="UP000230002"/>
    </source>
</evidence>
<name>A0A2G8RXE7_9APHY</name>
<reference evidence="1 2" key="1">
    <citation type="journal article" date="2015" name="Sci. Rep.">
        <title>Chromosome-level genome map provides insights into diverse defense mechanisms in the medicinal fungus Ganoderma sinense.</title>
        <authorList>
            <person name="Zhu Y."/>
            <person name="Xu J."/>
            <person name="Sun C."/>
            <person name="Zhou S."/>
            <person name="Xu H."/>
            <person name="Nelson D.R."/>
            <person name="Qian J."/>
            <person name="Song J."/>
            <person name="Luo H."/>
            <person name="Xiang L."/>
            <person name="Li Y."/>
            <person name="Xu Z."/>
            <person name="Ji A."/>
            <person name="Wang L."/>
            <person name="Lu S."/>
            <person name="Hayward A."/>
            <person name="Sun W."/>
            <person name="Li X."/>
            <person name="Schwartz D.C."/>
            <person name="Wang Y."/>
            <person name="Chen S."/>
        </authorList>
    </citation>
    <scope>NUCLEOTIDE SEQUENCE [LARGE SCALE GENOMIC DNA]</scope>
    <source>
        <strain evidence="1 2">ZZ0214-1</strain>
    </source>
</reference>
<organism evidence="1 2">
    <name type="scientific">Ganoderma sinense ZZ0214-1</name>
    <dbReference type="NCBI Taxonomy" id="1077348"/>
    <lineage>
        <taxon>Eukaryota</taxon>
        <taxon>Fungi</taxon>
        <taxon>Dikarya</taxon>
        <taxon>Basidiomycota</taxon>
        <taxon>Agaricomycotina</taxon>
        <taxon>Agaricomycetes</taxon>
        <taxon>Polyporales</taxon>
        <taxon>Polyporaceae</taxon>
        <taxon>Ganoderma</taxon>
    </lineage>
</organism>
<dbReference type="AlphaFoldDB" id="A0A2G8RXE7"/>
<evidence type="ECO:0000313" key="1">
    <source>
        <dbReference type="EMBL" id="PIL26164.1"/>
    </source>
</evidence>
<accession>A0A2G8RXE7</accession>
<protein>
    <submittedName>
        <fullName evidence="1">Uncharacterized protein</fullName>
    </submittedName>
</protein>
<proteinExistence type="predicted"/>
<comment type="caution">
    <text evidence="1">The sequence shown here is derived from an EMBL/GenBank/DDBJ whole genome shotgun (WGS) entry which is preliminary data.</text>
</comment>
<sequence>MDDAAPYSTYNTQRLDSAQLQMSDQAQDDHDYLTHLVVEGVGQSEDHGWSAVEAANWREGSEVAQAMQLDLEVGLASMNLNGTPTGTRTQPATAATVVESSPIVDTNISAGAVLDACTALKNELDAALNAYRQSREVMLWHAANVCRVNMEYIHALRVMNHVQG</sequence>